<evidence type="ECO:0000256" key="2">
    <source>
        <dbReference type="ARBA" id="ARBA00004651"/>
    </source>
</evidence>
<dbReference type="PANTHER" id="PTHR34220:SF7">
    <property type="entry name" value="SENSOR HISTIDINE KINASE YPDA"/>
    <property type="match status" value="1"/>
</dbReference>
<keyword evidence="5" id="KW-0808">Transferase</keyword>
<evidence type="ECO:0000256" key="12">
    <source>
        <dbReference type="ARBA" id="ARBA00023136"/>
    </source>
</evidence>
<dbReference type="SMART" id="SM00387">
    <property type="entry name" value="HATPase_c"/>
    <property type="match status" value="1"/>
</dbReference>
<feature type="transmembrane region" description="Helical" evidence="13">
    <location>
        <begin position="42"/>
        <end position="61"/>
    </location>
</feature>
<sequence length="565" mass="60829">MSMDVLFLALLQRVGIIVASAFVLLLITPMHRLGFGFLSQPNRVLSTVLFGALGILGTYAADPVLDSYANLRAMSVITAGLFGGPIVGTGAALIASTHRLLIDVGGFSAIPCALATLMEGALAGWLSTRLTDRLNWRAALLLTLAGESVHMLLVLVMSKPFDKALALVELIALPMILINAIGAALFIKAISTAYEYGDRRDSFRAKELLDIANQTVSHLRSGLNRKSAEATARIILAHLPVAAVALTDASRVLAHVGVGSDHHETGKPLLTRATRTVVAKGKAMYVDTTQGIGCYLKGCPLSQAIIVPLEKGGKVVGSLKLYGDREHRLDRFHVALARGLGRLFSTQVELEDIQINAQLLSQAEIRRLQAQINPHFLFNSLNTIASFTRSQPEKARELILDLASYMRKNLDNARSWVLLDDELAQVAAYLAIEEARFGERLRARVISDPAFGQWPVPPLTIQPLVENAVKHGLQPLEEGGEVIIKICRDGRELSVSITDDGVGMQPGRAEKMLVGNDGNGSDGIGLSNVHARLRTLFGPSYGLRIDSALGKGTTATFRIPPSWAG</sequence>
<feature type="transmembrane region" description="Helical" evidence="13">
    <location>
        <begin position="138"/>
        <end position="157"/>
    </location>
</feature>
<dbReference type="RefSeq" id="WP_005987825.1">
    <property type="nucleotide sequence ID" value="NZ_AOSV01000029.1"/>
</dbReference>
<keyword evidence="11" id="KW-0902">Two-component regulatory system</keyword>
<name>M5Q1H8_DESAF</name>
<dbReference type="Proteomes" id="UP000011922">
    <property type="component" value="Unassembled WGS sequence"/>
</dbReference>
<dbReference type="Pfam" id="PF02518">
    <property type="entry name" value="HATPase_c"/>
    <property type="match status" value="1"/>
</dbReference>
<evidence type="ECO:0000256" key="3">
    <source>
        <dbReference type="ARBA" id="ARBA00012438"/>
    </source>
</evidence>
<dbReference type="InterPro" id="IPR010559">
    <property type="entry name" value="Sig_transdc_His_kin_internal"/>
</dbReference>
<evidence type="ECO:0000256" key="8">
    <source>
        <dbReference type="ARBA" id="ARBA00022777"/>
    </source>
</evidence>
<dbReference type="PROSITE" id="PS50109">
    <property type="entry name" value="HIS_KIN"/>
    <property type="match status" value="1"/>
</dbReference>
<evidence type="ECO:0000256" key="4">
    <source>
        <dbReference type="ARBA" id="ARBA00022475"/>
    </source>
</evidence>
<dbReference type="Pfam" id="PF07694">
    <property type="entry name" value="5TM-5TMR_LYT"/>
    <property type="match status" value="1"/>
</dbReference>
<feature type="domain" description="Histidine kinase" evidence="14">
    <location>
        <begin position="461"/>
        <end position="563"/>
    </location>
</feature>
<feature type="transmembrane region" description="Helical" evidence="13">
    <location>
        <begin position="73"/>
        <end position="95"/>
    </location>
</feature>
<dbReference type="InterPro" id="IPR004358">
    <property type="entry name" value="Sig_transdc_His_kin-like_C"/>
</dbReference>
<dbReference type="PRINTS" id="PR00344">
    <property type="entry name" value="BCTRLSENSOR"/>
</dbReference>
<organism evidence="15 16">
    <name type="scientific">Desulfocurvibacter africanus PCS</name>
    <dbReference type="NCBI Taxonomy" id="1262666"/>
    <lineage>
        <taxon>Bacteria</taxon>
        <taxon>Pseudomonadati</taxon>
        <taxon>Thermodesulfobacteriota</taxon>
        <taxon>Desulfovibrionia</taxon>
        <taxon>Desulfovibrionales</taxon>
        <taxon>Desulfovibrionaceae</taxon>
        <taxon>Desulfocurvibacter</taxon>
    </lineage>
</organism>
<feature type="transmembrane region" description="Helical" evidence="13">
    <location>
        <begin position="6"/>
        <end position="30"/>
    </location>
</feature>
<evidence type="ECO:0000256" key="7">
    <source>
        <dbReference type="ARBA" id="ARBA00022741"/>
    </source>
</evidence>
<dbReference type="EMBL" id="AOSV01000029">
    <property type="protein sequence ID" value="EMG36563.1"/>
    <property type="molecule type" value="Genomic_DNA"/>
</dbReference>
<comment type="caution">
    <text evidence="15">The sequence shown here is derived from an EMBL/GenBank/DDBJ whole genome shotgun (WGS) entry which is preliminary data.</text>
</comment>
<dbReference type="InterPro" id="IPR036890">
    <property type="entry name" value="HATPase_C_sf"/>
</dbReference>
<dbReference type="GO" id="GO:0071555">
    <property type="term" value="P:cell wall organization"/>
    <property type="evidence" value="ECO:0007669"/>
    <property type="project" value="InterPro"/>
</dbReference>
<dbReference type="GO" id="GO:0000155">
    <property type="term" value="F:phosphorelay sensor kinase activity"/>
    <property type="evidence" value="ECO:0007669"/>
    <property type="project" value="InterPro"/>
</dbReference>
<dbReference type="InterPro" id="IPR011620">
    <property type="entry name" value="Sig_transdc_His_kinase_LytS_TM"/>
</dbReference>
<keyword evidence="8" id="KW-0418">Kinase</keyword>
<evidence type="ECO:0000259" key="14">
    <source>
        <dbReference type="PROSITE" id="PS50109"/>
    </source>
</evidence>
<dbReference type="PATRIC" id="fig|1262666.3.peg.2614"/>
<evidence type="ECO:0000256" key="6">
    <source>
        <dbReference type="ARBA" id="ARBA00022692"/>
    </source>
</evidence>
<evidence type="ECO:0000256" key="10">
    <source>
        <dbReference type="ARBA" id="ARBA00022989"/>
    </source>
</evidence>
<evidence type="ECO:0000313" key="15">
    <source>
        <dbReference type="EMBL" id="EMG36563.1"/>
    </source>
</evidence>
<dbReference type="Gene3D" id="3.30.565.10">
    <property type="entry name" value="Histidine kinase-like ATPase, C-terminal domain"/>
    <property type="match status" value="1"/>
</dbReference>
<gene>
    <name evidence="15" type="ORF">PCS_02575</name>
</gene>
<comment type="catalytic activity">
    <reaction evidence="1">
        <text>ATP + protein L-histidine = ADP + protein N-phospho-L-histidine.</text>
        <dbReference type="EC" id="2.7.13.3"/>
    </reaction>
</comment>
<reference evidence="15 16" key="1">
    <citation type="journal article" date="2013" name="Genome Announc.">
        <title>Draft Genome Sequence for Desulfovibrio africanus Strain PCS.</title>
        <authorList>
            <person name="Brown S.D."/>
            <person name="Utturkar S.M."/>
            <person name="Arkin A.P."/>
            <person name="Deutschbauer A.M."/>
            <person name="Elias D.A."/>
            <person name="Hazen T.C."/>
            <person name="Chakraborty R."/>
        </authorList>
    </citation>
    <scope>NUCLEOTIDE SEQUENCE [LARGE SCALE GENOMIC DNA]</scope>
    <source>
        <strain evidence="15 16">PCS</strain>
    </source>
</reference>
<evidence type="ECO:0000256" key="1">
    <source>
        <dbReference type="ARBA" id="ARBA00000085"/>
    </source>
</evidence>
<evidence type="ECO:0000256" key="5">
    <source>
        <dbReference type="ARBA" id="ARBA00022679"/>
    </source>
</evidence>
<dbReference type="SUPFAM" id="SSF55874">
    <property type="entry name" value="ATPase domain of HSP90 chaperone/DNA topoisomerase II/histidine kinase"/>
    <property type="match status" value="1"/>
</dbReference>
<dbReference type="InterPro" id="IPR005467">
    <property type="entry name" value="His_kinase_dom"/>
</dbReference>
<dbReference type="InterPro" id="IPR003594">
    <property type="entry name" value="HATPase_dom"/>
</dbReference>
<protein>
    <recommendedName>
        <fullName evidence="3">histidine kinase</fullName>
        <ecNumber evidence="3">2.7.13.3</ecNumber>
    </recommendedName>
</protein>
<dbReference type="AlphaFoldDB" id="M5Q1H8"/>
<evidence type="ECO:0000256" key="11">
    <source>
        <dbReference type="ARBA" id="ARBA00023012"/>
    </source>
</evidence>
<dbReference type="Gene3D" id="1.10.1760.20">
    <property type="match status" value="1"/>
</dbReference>
<keyword evidence="10 13" id="KW-1133">Transmembrane helix</keyword>
<feature type="transmembrane region" description="Helical" evidence="13">
    <location>
        <begin position="107"/>
        <end position="126"/>
    </location>
</feature>
<proteinExistence type="predicted"/>
<comment type="subcellular location">
    <subcellularLocation>
        <location evidence="2">Cell membrane</location>
        <topology evidence="2">Multi-pass membrane protein</topology>
    </subcellularLocation>
</comment>
<evidence type="ECO:0000256" key="13">
    <source>
        <dbReference type="SAM" id="Phobius"/>
    </source>
</evidence>
<dbReference type="InterPro" id="IPR050640">
    <property type="entry name" value="Bact_2-comp_sensor_kinase"/>
</dbReference>
<dbReference type="OrthoDB" id="2514702at2"/>
<dbReference type="PANTHER" id="PTHR34220">
    <property type="entry name" value="SENSOR HISTIDINE KINASE YPDA"/>
    <property type="match status" value="1"/>
</dbReference>
<evidence type="ECO:0000313" key="16">
    <source>
        <dbReference type="Proteomes" id="UP000011922"/>
    </source>
</evidence>
<dbReference type="GO" id="GO:0005524">
    <property type="term" value="F:ATP binding"/>
    <property type="evidence" value="ECO:0007669"/>
    <property type="project" value="UniProtKB-KW"/>
</dbReference>
<accession>M5Q1H8</accession>
<keyword evidence="9" id="KW-0067">ATP-binding</keyword>
<dbReference type="GO" id="GO:0005886">
    <property type="term" value="C:plasma membrane"/>
    <property type="evidence" value="ECO:0007669"/>
    <property type="project" value="UniProtKB-SubCell"/>
</dbReference>
<dbReference type="Pfam" id="PF06580">
    <property type="entry name" value="His_kinase"/>
    <property type="match status" value="1"/>
</dbReference>
<evidence type="ECO:0000256" key="9">
    <source>
        <dbReference type="ARBA" id="ARBA00022840"/>
    </source>
</evidence>
<keyword evidence="12 13" id="KW-0472">Membrane</keyword>
<keyword evidence="6 13" id="KW-0812">Transmembrane</keyword>
<dbReference type="EC" id="2.7.13.3" evidence="3"/>
<keyword evidence="4" id="KW-1003">Cell membrane</keyword>
<keyword evidence="7" id="KW-0547">Nucleotide-binding</keyword>
<feature type="transmembrane region" description="Helical" evidence="13">
    <location>
        <begin position="164"/>
        <end position="187"/>
    </location>
</feature>